<dbReference type="OrthoDB" id="155520at2"/>
<sequence>MAETPLAARGHDPVVNADPGTVTVWSDIGCPWASLALHTLRAAAARRGGELRVDHRAFPLELFNRMPTPKHIVDAEIVVIGGYDATMGWRMWPGPDCAYPVTMLPAMEAVQAAKDPEVGGLSGSDELDAALRDAFYAQGRCVSIPAVILEVAGQCAQVDAEALAHALAHGRGRAEVYRDWRTAQQEQVQGSPHLFTADGFEVHNPGVTYRWSNRPPTGFPRLLDYDAGWAEDLLDHLDRAALPIPR</sequence>
<keyword evidence="1" id="KW-0413">Isomerase</keyword>
<accession>A0A1Q8C5H3</accession>
<dbReference type="RefSeq" id="WP_075129738.1">
    <property type="nucleotide sequence ID" value="NZ_MSIE01000085.1"/>
</dbReference>
<proteinExistence type="predicted"/>
<dbReference type="STRING" id="1912961.BU204_32940"/>
<evidence type="ECO:0000313" key="2">
    <source>
        <dbReference type="Proteomes" id="UP000185596"/>
    </source>
</evidence>
<organism evidence="1 2">
    <name type="scientific">Actinophytocola xanthii</name>
    <dbReference type="NCBI Taxonomy" id="1912961"/>
    <lineage>
        <taxon>Bacteria</taxon>
        <taxon>Bacillati</taxon>
        <taxon>Actinomycetota</taxon>
        <taxon>Actinomycetes</taxon>
        <taxon>Pseudonocardiales</taxon>
        <taxon>Pseudonocardiaceae</taxon>
    </lineage>
</organism>
<reference evidence="1 2" key="1">
    <citation type="submission" date="2016-12" db="EMBL/GenBank/DDBJ databases">
        <title>The draft genome sequence of Actinophytocola sp. 11-183.</title>
        <authorList>
            <person name="Wang W."/>
            <person name="Yuan L."/>
        </authorList>
    </citation>
    <scope>NUCLEOTIDE SEQUENCE [LARGE SCALE GENOMIC DNA]</scope>
    <source>
        <strain evidence="1 2">11-183</strain>
    </source>
</reference>
<name>A0A1Q8C5H3_9PSEU</name>
<dbReference type="EMBL" id="MSIE01000085">
    <property type="protein sequence ID" value="OLF09604.1"/>
    <property type="molecule type" value="Genomic_DNA"/>
</dbReference>
<dbReference type="InterPro" id="IPR036249">
    <property type="entry name" value="Thioredoxin-like_sf"/>
</dbReference>
<dbReference type="AlphaFoldDB" id="A0A1Q8C5H3"/>
<dbReference type="Proteomes" id="UP000185596">
    <property type="component" value="Unassembled WGS sequence"/>
</dbReference>
<dbReference type="GO" id="GO:0016853">
    <property type="term" value="F:isomerase activity"/>
    <property type="evidence" value="ECO:0007669"/>
    <property type="project" value="UniProtKB-KW"/>
</dbReference>
<protein>
    <submittedName>
        <fullName evidence="1">Dithiol-disulfide isomerase</fullName>
    </submittedName>
</protein>
<dbReference type="Gene3D" id="3.40.30.10">
    <property type="entry name" value="Glutaredoxin"/>
    <property type="match status" value="1"/>
</dbReference>
<gene>
    <name evidence="1" type="ORF">BU204_32940</name>
</gene>
<comment type="caution">
    <text evidence="1">The sequence shown here is derived from an EMBL/GenBank/DDBJ whole genome shotgun (WGS) entry which is preliminary data.</text>
</comment>
<evidence type="ECO:0000313" key="1">
    <source>
        <dbReference type="EMBL" id="OLF09604.1"/>
    </source>
</evidence>
<keyword evidence="2" id="KW-1185">Reference proteome</keyword>
<dbReference type="SUPFAM" id="SSF52833">
    <property type="entry name" value="Thioredoxin-like"/>
    <property type="match status" value="1"/>
</dbReference>